<keyword evidence="2" id="KW-1185">Reference proteome</keyword>
<evidence type="ECO:0000313" key="2">
    <source>
        <dbReference type="Proteomes" id="UP000005561"/>
    </source>
</evidence>
<reference evidence="1" key="1">
    <citation type="submission" date="2009-07" db="EMBL/GenBank/DDBJ databases">
        <authorList>
            <person name="Weinstock G."/>
            <person name="Sodergren E."/>
            <person name="Clifton S."/>
            <person name="Fulton L."/>
            <person name="Fulton B."/>
            <person name="Courtney L."/>
            <person name="Fronick C."/>
            <person name="Harrison M."/>
            <person name="Strong C."/>
            <person name="Farmer C."/>
            <person name="Delahaunty K."/>
            <person name="Markovic C."/>
            <person name="Hall O."/>
            <person name="Minx P."/>
            <person name="Tomlinson C."/>
            <person name="Mitreva M."/>
            <person name="Nelson J."/>
            <person name="Hou S."/>
            <person name="Wollam A."/>
            <person name="Pepin K.H."/>
            <person name="Johnson M."/>
            <person name="Bhonagiri V."/>
            <person name="Nash W.E."/>
            <person name="Warren W."/>
            <person name="Chinwalla A."/>
            <person name="Mardis E.R."/>
            <person name="Wilson R.K."/>
        </authorList>
    </citation>
    <scope>NUCLEOTIDE SEQUENCE [LARGE SCALE GENOMIC DNA]</scope>
    <source>
        <strain evidence="1">DSM 14469</strain>
    </source>
</reference>
<dbReference type="Proteomes" id="UP000005561">
    <property type="component" value="Unassembled WGS sequence"/>
</dbReference>
<organism evidence="1 2">
    <name type="scientific">Marvinbryantia formatexigens DSM 14469</name>
    <dbReference type="NCBI Taxonomy" id="478749"/>
    <lineage>
        <taxon>Bacteria</taxon>
        <taxon>Bacillati</taxon>
        <taxon>Bacillota</taxon>
        <taxon>Clostridia</taxon>
        <taxon>Lachnospirales</taxon>
        <taxon>Lachnospiraceae</taxon>
        <taxon>Marvinbryantia</taxon>
    </lineage>
</organism>
<proteinExistence type="predicted"/>
<accession>C6LIC7</accession>
<name>C6LIC7_9FIRM</name>
<sequence length="41" mass="4805">MILTCVIKNANICVTKNAMEADMRSSTYDKMEEVYRKFKDI</sequence>
<comment type="caution">
    <text evidence="1">The sequence shown here is derived from an EMBL/GenBank/DDBJ whole genome shotgun (WGS) entry which is preliminary data.</text>
</comment>
<dbReference type="EMBL" id="ACCL02000017">
    <property type="protein sequence ID" value="EET59623.1"/>
    <property type="molecule type" value="Genomic_DNA"/>
</dbReference>
<evidence type="ECO:0000313" key="1">
    <source>
        <dbReference type="EMBL" id="EET59623.1"/>
    </source>
</evidence>
<gene>
    <name evidence="1" type="ORF">BRYFOR_08481</name>
</gene>
<protein>
    <submittedName>
        <fullName evidence="1">Uncharacterized protein</fullName>
    </submittedName>
</protein>
<dbReference type="AlphaFoldDB" id="C6LIC7"/>